<reference evidence="1 2" key="1">
    <citation type="submission" date="2023-10" db="EMBL/GenBank/DDBJ databases">
        <title>Screening of Alkalihalobacillus lindianensis BZ-TG-R113 and Its Alleviation of Salt Stress on Rapeseed Growth.</title>
        <authorList>
            <person name="Zhao B."/>
            <person name="Guo T."/>
        </authorList>
    </citation>
    <scope>NUCLEOTIDE SEQUENCE [LARGE SCALE GENOMIC DNA]</scope>
    <source>
        <strain evidence="1 2">BZ-TG-R113</strain>
    </source>
</reference>
<accession>A0ABU3XH99</accession>
<proteinExistence type="predicted"/>
<dbReference type="EMBL" id="JAWJBA010000538">
    <property type="protein sequence ID" value="MDV2687285.1"/>
    <property type="molecule type" value="Genomic_DNA"/>
</dbReference>
<feature type="non-terminal residue" evidence="1">
    <location>
        <position position="1"/>
    </location>
</feature>
<evidence type="ECO:0000313" key="2">
    <source>
        <dbReference type="Proteomes" id="UP001287282"/>
    </source>
</evidence>
<evidence type="ECO:0000313" key="1">
    <source>
        <dbReference type="EMBL" id="MDV2687285.1"/>
    </source>
</evidence>
<gene>
    <name evidence="1" type="ORF">RYX56_23340</name>
</gene>
<keyword evidence="2" id="KW-1185">Reference proteome</keyword>
<dbReference type="Proteomes" id="UP001287282">
    <property type="component" value="Unassembled WGS sequence"/>
</dbReference>
<organism evidence="1 2">
    <name type="scientific">Alkalihalophilus lindianensis</name>
    <dbReference type="NCBI Taxonomy" id="1630542"/>
    <lineage>
        <taxon>Bacteria</taxon>
        <taxon>Bacillati</taxon>
        <taxon>Bacillota</taxon>
        <taxon>Bacilli</taxon>
        <taxon>Bacillales</taxon>
        <taxon>Bacillaceae</taxon>
        <taxon>Alkalihalophilus</taxon>
    </lineage>
</organism>
<sequence>VLLVNKGIEPTLMRYAKSETRNIASIVINRAITKRTTSVGENNEAIIISPGENGTGQNAELNTDFINRVLAETTAQIQKNLRAAKQG</sequence>
<protein>
    <submittedName>
        <fullName evidence="1">Sporulation protein YunB</fullName>
    </submittedName>
</protein>
<name>A0ABU3XH99_9BACI</name>
<comment type="caution">
    <text evidence="1">The sequence shown here is derived from an EMBL/GenBank/DDBJ whole genome shotgun (WGS) entry which is preliminary data.</text>
</comment>
<feature type="non-terminal residue" evidence="1">
    <location>
        <position position="87"/>
    </location>
</feature>